<gene>
    <name evidence="5" type="ORF">KHX94_10510</name>
</gene>
<evidence type="ECO:0000256" key="1">
    <source>
        <dbReference type="ARBA" id="ARBA00022679"/>
    </source>
</evidence>
<dbReference type="SUPFAM" id="SSF55729">
    <property type="entry name" value="Acyl-CoA N-acyltransferases (Nat)"/>
    <property type="match status" value="1"/>
</dbReference>
<keyword evidence="2 5" id="KW-0012">Acyltransferase</keyword>
<dbReference type="InterPro" id="IPR051531">
    <property type="entry name" value="N-acetyltransferase"/>
</dbReference>
<name>A0ABX8DAZ9_9GAMM</name>
<dbReference type="RefSeq" id="WP_213680601.1">
    <property type="nucleotide sequence ID" value="NZ_CP074572.1"/>
</dbReference>
<dbReference type="Proteomes" id="UP000676428">
    <property type="component" value="Chromosome"/>
</dbReference>
<dbReference type="Gene3D" id="3.40.630.30">
    <property type="match status" value="1"/>
</dbReference>
<dbReference type="Pfam" id="PF13302">
    <property type="entry name" value="Acetyltransf_3"/>
    <property type="match status" value="1"/>
</dbReference>
<dbReference type="PROSITE" id="PS51186">
    <property type="entry name" value="GNAT"/>
    <property type="match status" value="1"/>
</dbReference>
<keyword evidence="1 5" id="KW-0808">Transferase</keyword>
<dbReference type="EMBL" id="CP074572">
    <property type="protein sequence ID" value="QVK21941.1"/>
    <property type="molecule type" value="Genomic_DNA"/>
</dbReference>
<dbReference type="PANTHER" id="PTHR43792">
    <property type="entry name" value="GNAT FAMILY, PUTATIVE (AFU_ORTHOLOGUE AFUA_3G00765)-RELATED-RELATED"/>
    <property type="match status" value="1"/>
</dbReference>
<comment type="similarity">
    <text evidence="3">Belongs to the acetyltransferase family. RimJ subfamily.</text>
</comment>
<evidence type="ECO:0000313" key="6">
    <source>
        <dbReference type="Proteomes" id="UP000676428"/>
    </source>
</evidence>
<evidence type="ECO:0000313" key="5">
    <source>
        <dbReference type="EMBL" id="QVK21941.1"/>
    </source>
</evidence>
<dbReference type="GO" id="GO:0016746">
    <property type="term" value="F:acyltransferase activity"/>
    <property type="evidence" value="ECO:0007669"/>
    <property type="project" value="UniProtKB-KW"/>
</dbReference>
<dbReference type="InterPro" id="IPR000182">
    <property type="entry name" value="GNAT_dom"/>
</dbReference>
<evidence type="ECO:0000256" key="2">
    <source>
        <dbReference type="ARBA" id="ARBA00023315"/>
    </source>
</evidence>
<dbReference type="InterPro" id="IPR016181">
    <property type="entry name" value="Acyl_CoA_acyltransferase"/>
</dbReference>
<dbReference type="EC" id="2.3.1.-" evidence="5"/>
<sequence>MMKTRAVTHHDAQALSAYFYRNQAHFSPWEPLRPQEHHSLSNWQHRLQQLFAEPINEYWFVLDSGLQIVGHCTLSNIIRGPFQACYMGYGIDATLQGQGLMPPLCQAALDFAFNELRLHRVMANYMPSNQRSAKLLARLGFEKEGIARRYLKINGQWQDHVLTAKLATTD</sequence>
<protein>
    <submittedName>
        <fullName evidence="5">GNAT family N-acetyltransferase</fullName>
        <ecNumber evidence="5">2.3.1.-</ecNumber>
    </submittedName>
</protein>
<evidence type="ECO:0000256" key="3">
    <source>
        <dbReference type="ARBA" id="ARBA00038502"/>
    </source>
</evidence>
<evidence type="ECO:0000259" key="4">
    <source>
        <dbReference type="PROSITE" id="PS51186"/>
    </source>
</evidence>
<feature type="domain" description="N-acetyltransferase" evidence="4">
    <location>
        <begin position="2"/>
        <end position="168"/>
    </location>
</feature>
<dbReference type="PANTHER" id="PTHR43792:SF8">
    <property type="entry name" value="[RIBOSOMAL PROTEIN US5]-ALANINE N-ACETYLTRANSFERASE"/>
    <property type="match status" value="1"/>
</dbReference>
<keyword evidence="6" id="KW-1185">Reference proteome</keyword>
<reference evidence="5 6" key="1">
    <citation type="journal article" date="2012" name="Int. J. Syst. Evol. Microbiol.">
        <title>Shewanella dokdonensis sp. nov., isolated from seawater.</title>
        <authorList>
            <person name="Sung H.R."/>
            <person name="Yoon J.H."/>
            <person name="Ghim S.Y."/>
        </authorList>
    </citation>
    <scope>NUCLEOTIDE SEQUENCE [LARGE SCALE GENOMIC DNA]</scope>
    <source>
        <strain evidence="5 6">DSM 23626</strain>
    </source>
</reference>
<accession>A0ABX8DAZ9</accession>
<organism evidence="5 6">
    <name type="scientific">Shewanella dokdonensis</name>
    <dbReference type="NCBI Taxonomy" id="712036"/>
    <lineage>
        <taxon>Bacteria</taxon>
        <taxon>Pseudomonadati</taxon>
        <taxon>Pseudomonadota</taxon>
        <taxon>Gammaproteobacteria</taxon>
        <taxon>Alteromonadales</taxon>
        <taxon>Shewanellaceae</taxon>
        <taxon>Shewanella</taxon>
    </lineage>
</organism>
<proteinExistence type="inferred from homology"/>